<reference evidence="1" key="1">
    <citation type="journal article" date="2014" name="Front. Microbiol.">
        <title>High frequency of phylogenetically diverse reductive dehalogenase-homologous genes in deep subseafloor sedimentary metagenomes.</title>
        <authorList>
            <person name="Kawai M."/>
            <person name="Futagami T."/>
            <person name="Toyoda A."/>
            <person name="Takaki Y."/>
            <person name="Nishi S."/>
            <person name="Hori S."/>
            <person name="Arai W."/>
            <person name="Tsubouchi T."/>
            <person name="Morono Y."/>
            <person name="Uchiyama I."/>
            <person name="Ito T."/>
            <person name="Fujiyama A."/>
            <person name="Inagaki F."/>
            <person name="Takami H."/>
        </authorList>
    </citation>
    <scope>NUCLEOTIDE SEQUENCE</scope>
    <source>
        <strain evidence="1">Expedition CK06-06</strain>
    </source>
</reference>
<feature type="non-terminal residue" evidence="1">
    <location>
        <position position="58"/>
    </location>
</feature>
<accession>X1C4T2</accession>
<dbReference type="EMBL" id="BART01028600">
    <property type="protein sequence ID" value="GAG91403.1"/>
    <property type="molecule type" value="Genomic_DNA"/>
</dbReference>
<name>X1C4T2_9ZZZZ</name>
<evidence type="ECO:0000313" key="1">
    <source>
        <dbReference type="EMBL" id="GAG91403.1"/>
    </source>
</evidence>
<organism evidence="1">
    <name type="scientific">marine sediment metagenome</name>
    <dbReference type="NCBI Taxonomy" id="412755"/>
    <lineage>
        <taxon>unclassified sequences</taxon>
        <taxon>metagenomes</taxon>
        <taxon>ecological metagenomes</taxon>
    </lineage>
</organism>
<sequence length="58" mass="6341">MENQSSDMAMSAPILRARYLNEGDFPTWRTVVDGSLSGSVYSYPEYLDAVCRAAGGSF</sequence>
<dbReference type="AlphaFoldDB" id="X1C4T2"/>
<gene>
    <name evidence="1" type="ORF">S01H4_50379</name>
</gene>
<protein>
    <submittedName>
        <fullName evidence="1">Uncharacterized protein</fullName>
    </submittedName>
</protein>
<proteinExistence type="predicted"/>
<comment type="caution">
    <text evidence="1">The sequence shown here is derived from an EMBL/GenBank/DDBJ whole genome shotgun (WGS) entry which is preliminary data.</text>
</comment>